<dbReference type="Proteomes" id="UP000075321">
    <property type="component" value="Unassembled WGS sequence"/>
</dbReference>
<proteinExistence type="predicted"/>
<organism evidence="1 2">
    <name type="scientific">Halalkalicoccus paucihalophilus</name>
    <dbReference type="NCBI Taxonomy" id="1008153"/>
    <lineage>
        <taxon>Archaea</taxon>
        <taxon>Methanobacteriati</taxon>
        <taxon>Methanobacteriota</taxon>
        <taxon>Stenosarchaea group</taxon>
        <taxon>Halobacteria</taxon>
        <taxon>Halobacteriales</taxon>
        <taxon>Halococcaceae</taxon>
        <taxon>Halalkalicoccus</taxon>
    </lineage>
</organism>
<dbReference type="EMBL" id="LTAZ01000007">
    <property type="protein sequence ID" value="KYH25102.1"/>
    <property type="molecule type" value="Genomic_DNA"/>
</dbReference>
<protein>
    <submittedName>
        <fullName evidence="1">Uncharacterized protein</fullName>
    </submittedName>
</protein>
<evidence type="ECO:0000313" key="1">
    <source>
        <dbReference type="EMBL" id="KYH25102.1"/>
    </source>
</evidence>
<reference evidence="1 2" key="1">
    <citation type="submission" date="2016-02" db="EMBL/GenBank/DDBJ databases">
        <title>Genome sequence of Halalkalicoccus paucihalophilus DSM 24557.</title>
        <authorList>
            <person name="Poehlein A."/>
            <person name="Daniel R."/>
        </authorList>
    </citation>
    <scope>NUCLEOTIDE SEQUENCE [LARGE SCALE GENOMIC DNA]</scope>
    <source>
        <strain evidence="1 2">DSM 24557</strain>
    </source>
</reference>
<evidence type="ECO:0000313" key="2">
    <source>
        <dbReference type="Proteomes" id="UP000075321"/>
    </source>
</evidence>
<accession>A0A151AC71</accession>
<keyword evidence="2" id="KW-1185">Reference proteome</keyword>
<dbReference type="RefSeq" id="WP_157078465.1">
    <property type="nucleotide sequence ID" value="NZ_LTAZ01000007.1"/>
</dbReference>
<dbReference type="PATRIC" id="fig|1008153.3.peg.2739"/>
<dbReference type="AlphaFoldDB" id="A0A151AC71"/>
<name>A0A151AC71_9EURY</name>
<comment type="caution">
    <text evidence="1">The sequence shown here is derived from an EMBL/GenBank/DDBJ whole genome shotgun (WGS) entry which is preliminary data.</text>
</comment>
<gene>
    <name evidence="1" type="ORF">HAPAU_26850</name>
</gene>
<sequence length="71" mass="7588">MYSSVLIVKSGRIEPRSQRLLLKLSGRGFRNGPDFLDFVGDPPHGLIEGLLEMGSEGTRIAIAACVGDDTG</sequence>